<evidence type="ECO:0000313" key="18">
    <source>
        <dbReference type="EMBL" id="OWP48794.1"/>
    </source>
</evidence>
<dbReference type="GO" id="GO:0005524">
    <property type="term" value="F:ATP binding"/>
    <property type="evidence" value="ECO:0007669"/>
    <property type="project" value="UniProtKB-KW"/>
</dbReference>
<evidence type="ECO:0000259" key="17">
    <source>
        <dbReference type="PROSITE" id="PS50109"/>
    </source>
</evidence>
<dbReference type="GO" id="GO:0000155">
    <property type="term" value="F:phosphorelay sensor kinase activity"/>
    <property type="evidence" value="ECO:0007669"/>
    <property type="project" value="InterPro"/>
</dbReference>
<dbReference type="EC" id="2.7.13.3" evidence="3"/>
<dbReference type="InterPro" id="IPR003661">
    <property type="entry name" value="HisK_dim/P_dom"/>
</dbReference>
<dbReference type="InterPro" id="IPR036890">
    <property type="entry name" value="HATPase_C_sf"/>
</dbReference>
<dbReference type="PANTHER" id="PTHR43065">
    <property type="entry name" value="SENSOR HISTIDINE KINASE"/>
    <property type="match status" value="1"/>
</dbReference>
<evidence type="ECO:0000313" key="19">
    <source>
        <dbReference type="Proteomes" id="UP000198145"/>
    </source>
</evidence>
<dbReference type="InterPro" id="IPR017055">
    <property type="entry name" value="Sig_transdc_His_kinase_DctB"/>
</dbReference>
<comment type="caution">
    <text evidence="18">The sequence shown here is derived from an EMBL/GenBank/DDBJ whole genome shotgun (WGS) entry which is preliminary data.</text>
</comment>
<keyword evidence="6" id="KW-0597">Phosphoprotein</keyword>
<feature type="transmembrane region" description="Helical" evidence="16">
    <location>
        <begin position="301"/>
        <end position="319"/>
    </location>
</feature>
<feature type="domain" description="Histidine kinase" evidence="17">
    <location>
        <begin position="369"/>
        <end position="582"/>
    </location>
</feature>
<evidence type="ECO:0000256" key="15">
    <source>
        <dbReference type="ARBA" id="ARBA00073143"/>
    </source>
</evidence>
<keyword evidence="11" id="KW-0067">ATP-binding</keyword>
<dbReference type="AlphaFoldDB" id="A0A246F6F4"/>
<dbReference type="Pfam" id="PF00512">
    <property type="entry name" value="HisKA"/>
    <property type="match status" value="1"/>
</dbReference>
<keyword evidence="5" id="KW-0997">Cell inner membrane</keyword>
<keyword evidence="4" id="KW-1003">Cell membrane</keyword>
<evidence type="ECO:0000256" key="3">
    <source>
        <dbReference type="ARBA" id="ARBA00012438"/>
    </source>
</evidence>
<dbReference type="PANTHER" id="PTHR43065:SF46">
    <property type="entry name" value="C4-DICARBOXYLATE TRANSPORT SENSOR PROTEIN DCTB"/>
    <property type="match status" value="1"/>
</dbReference>
<dbReference type="STRING" id="46680.GCA_000807755_05815"/>
<evidence type="ECO:0000256" key="4">
    <source>
        <dbReference type="ARBA" id="ARBA00022475"/>
    </source>
</evidence>
<dbReference type="CDD" id="cd12914">
    <property type="entry name" value="PDC1_DGC_like"/>
    <property type="match status" value="1"/>
</dbReference>
<keyword evidence="14 16" id="KW-0472">Membrane</keyword>
<protein>
    <recommendedName>
        <fullName evidence="15">C4-dicarboxylate transport sensor protein DctB</fullName>
        <ecNumber evidence="3">2.7.13.3</ecNumber>
    </recommendedName>
</protein>
<keyword evidence="7" id="KW-0808">Transferase</keyword>
<evidence type="ECO:0000256" key="7">
    <source>
        <dbReference type="ARBA" id="ARBA00022679"/>
    </source>
</evidence>
<dbReference type="InterPro" id="IPR005467">
    <property type="entry name" value="His_kinase_dom"/>
</dbReference>
<dbReference type="EMBL" id="NJBA01000008">
    <property type="protein sequence ID" value="OWP48794.1"/>
    <property type="molecule type" value="Genomic_DNA"/>
</dbReference>
<evidence type="ECO:0000256" key="16">
    <source>
        <dbReference type="SAM" id="Phobius"/>
    </source>
</evidence>
<evidence type="ECO:0000256" key="14">
    <source>
        <dbReference type="ARBA" id="ARBA00023136"/>
    </source>
</evidence>
<dbReference type="CDD" id="cd00082">
    <property type="entry name" value="HisKA"/>
    <property type="match status" value="1"/>
</dbReference>
<keyword evidence="9" id="KW-0547">Nucleotide-binding</keyword>
<keyword evidence="13" id="KW-0902">Two-component regulatory system</keyword>
<dbReference type="GO" id="GO:0005886">
    <property type="term" value="C:plasma membrane"/>
    <property type="evidence" value="ECO:0007669"/>
    <property type="project" value="UniProtKB-SubCell"/>
</dbReference>
<evidence type="ECO:0000256" key="11">
    <source>
        <dbReference type="ARBA" id="ARBA00022840"/>
    </source>
</evidence>
<comment type="catalytic activity">
    <reaction evidence="1">
        <text>ATP + protein L-histidine = ADP + protein N-phospho-L-histidine.</text>
        <dbReference type="EC" id="2.7.13.3"/>
    </reaction>
</comment>
<evidence type="ECO:0000256" key="13">
    <source>
        <dbReference type="ARBA" id="ARBA00023012"/>
    </source>
</evidence>
<dbReference type="eggNOG" id="COG4191">
    <property type="taxonomic scope" value="Bacteria"/>
</dbReference>
<dbReference type="SMART" id="SM00387">
    <property type="entry name" value="HATPase_c"/>
    <property type="match status" value="1"/>
</dbReference>
<dbReference type="Gene3D" id="6.10.250.3020">
    <property type="match status" value="1"/>
</dbReference>
<dbReference type="PROSITE" id="PS50109">
    <property type="entry name" value="HIS_KIN"/>
    <property type="match status" value="1"/>
</dbReference>
<keyword evidence="10 18" id="KW-0418">Kinase</keyword>
<proteinExistence type="predicted"/>
<dbReference type="InterPro" id="IPR036097">
    <property type="entry name" value="HisK_dim/P_sf"/>
</dbReference>
<accession>A0A246F6F4</accession>
<dbReference type="InterPro" id="IPR003594">
    <property type="entry name" value="HATPase_dom"/>
</dbReference>
<dbReference type="Gene3D" id="3.30.450.20">
    <property type="entry name" value="PAS domain"/>
    <property type="match status" value="2"/>
</dbReference>
<organism evidence="18 19">
    <name type="scientific">Pseudomonas nitroreducens</name>
    <dbReference type="NCBI Taxonomy" id="46680"/>
    <lineage>
        <taxon>Bacteria</taxon>
        <taxon>Pseudomonadati</taxon>
        <taxon>Pseudomonadota</taxon>
        <taxon>Gammaproteobacteria</taxon>
        <taxon>Pseudomonadales</taxon>
        <taxon>Pseudomonadaceae</taxon>
        <taxon>Pseudomonas</taxon>
    </lineage>
</organism>
<name>A0A246F6F4_PSENT</name>
<dbReference type="SUPFAM" id="SSF103190">
    <property type="entry name" value="Sensory domain-like"/>
    <property type="match status" value="1"/>
</dbReference>
<dbReference type="PRINTS" id="PR00344">
    <property type="entry name" value="BCTRLSENSOR"/>
</dbReference>
<dbReference type="PIRSF" id="PIRSF036431">
    <property type="entry name" value="STHK_DctB"/>
    <property type="match status" value="1"/>
</dbReference>
<dbReference type="InterPro" id="IPR029151">
    <property type="entry name" value="Sensor-like_sf"/>
</dbReference>
<dbReference type="Pfam" id="PF02518">
    <property type="entry name" value="HATPase_c"/>
    <property type="match status" value="1"/>
</dbReference>
<evidence type="ECO:0000256" key="9">
    <source>
        <dbReference type="ARBA" id="ARBA00022741"/>
    </source>
</evidence>
<evidence type="ECO:0000256" key="1">
    <source>
        <dbReference type="ARBA" id="ARBA00000085"/>
    </source>
</evidence>
<evidence type="ECO:0000256" key="6">
    <source>
        <dbReference type="ARBA" id="ARBA00022553"/>
    </source>
</evidence>
<dbReference type="SUPFAM" id="SSF55874">
    <property type="entry name" value="ATPase domain of HSP90 chaperone/DNA topoisomerase II/histidine kinase"/>
    <property type="match status" value="1"/>
</dbReference>
<evidence type="ECO:0000256" key="2">
    <source>
        <dbReference type="ARBA" id="ARBA00004429"/>
    </source>
</evidence>
<sequence length="587" mass="65019">MSPTRPLRLLLICLLLLAGLVLSVFWAGEKARHRALLAEAEAAHEQLGLYANSLHTLIERFRSLPAVLALDPELRAAMRGPVTGELQHRLNLKLQEINGAARSSTLELLDHTGLAVAASNWNLPVSYVGHNYGFRPYFRQTIAQGAGRFYAVGVTSGIPGYFLSNALRDDDGRFLGAIVVKLEFPDLERQWSQTPDVVLVSDSKGVVFLANHPRWRYRELMPLDAVARAEMADTRQYHKQPLSALPHRTLETLGEHARMVRVDGQDISGDYLWQSVGLPEDEWTLHLLRNPHGVQSDVTSARLAAAGVWLALVFLVLWLQQRRRLARLRQRNQQELERLVEQRTAALRTAQDGLVQAAKLAALGQMSAALAHEINQPLTAQRMQLASVRLLLDAGRQDDARAALVRVDELLERMAALTGHLKTFARKTPGGLRERIELGHVIEQALQLLAVRIRSEGVEIHQHLDLPAWVLGDAIRLEQVLVNLIRNALDAVASSDRPRIELTLRREDDQWCLEVADNGPGIDDEHLASVFDPFFTTKPVGEGLGLGLAVSYGIVHELGGRLGAANQPTGGAVFRLSLPAASEERRP</sequence>
<dbReference type="Gene3D" id="3.30.565.10">
    <property type="entry name" value="Histidine kinase-like ATPase, C-terminal domain"/>
    <property type="match status" value="1"/>
</dbReference>
<dbReference type="SMART" id="SM00388">
    <property type="entry name" value="HisKA"/>
    <property type="match status" value="1"/>
</dbReference>
<keyword evidence="12 16" id="KW-1133">Transmembrane helix</keyword>
<dbReference type="SUPFAM" id="SSF47384">
    <property type="entry name" value="Homodimeric domain of signal transducing histidine kinase"/>
    <property type="match status" value="1"/>
</dbReference>
<keyword evidence="8 16" id="KW-0812">Transmembrane</keyword>
<dbReference type="FunFam" id="1.10.287.130:FF:000049">
    <property type="entry name" value="C4-dicarboxylate transport sensor protein DctB"/>
    <property type="match status" value="1"/>
</dbReference>
<dbReference type="RefSeq" id="WP_088420776.1">
    <property type="nucleotide sequence ID" value="NZ_NJBA01000008.1"/>
</dbReference>
<comment type="subcellular location">
    <subcellularLocation>
        <location evidence="2">Cell inner membrane</location>
        <topology evidence="2">Multi-pass membrane protein</topology>
    </subcellularLocation>
</comment>
<dbReference type="InterPro" id="IPR004358">
    <property type="entry name" value="Sig_transdc_His_kin-like_C"/>
</dbReference>
<evidence type="ECO:0000256" key="5">
    <source>
        <dbReference type="ARBA" id="ARBA00022519"/>
    </source>
</evidence>
<reference evidence="18 19" key="1">
    <citation type="submission" date="2017-06" db="EMBL/GenBank/DDBJ databases">
        <title>Draft genome of Pseudomonas nitroreducens DF05.</title>
        <authorList>
            <person name="Iyer R."/>
        </authorList>
    </citation>
    <scope>NUCLEOTIDE SEQUENCE [LARGE SCALE GENOMIC DNA]</scope>
    <source>
        <strain evidence="18 19">DF05</strain>
    </source>
</reference>
<evidence type="ECO:0000256" key="12">
    <source>
        <dbReference type="ARBA" id="ARBA00022989"/>
    </source>
</evidence>
<dbReference type="Proteomes" id="UP000198145">
    <property type="component" value="Unassembled WGS sequence"/>
</dbReference>
<gene>
    <name evidence="18" type="ORF">CEG18_22510</name>
</gene>
<evidence type="ECO:0000256" key="8">
    <source>
        <dbReference type="ARBA" id="ARBA00022692"/>
    </source>
</evidence>
<evidence type="ECO:0000256" key="10">
    <source>
        <dbReference type="ARBA" id="ARBA00022777"/>
    </source>
</evidence>
<dbReference type="Gene3D" id="1.10.287.130">
    <property type="match status" value="1"/>
</dbReference>